<sequence>MRPIISINVTEPYLPLEEFCRRTAMPKNTVRDMVNDGRLPVREKSVDKKRGKVLINMMALTVEALNASNVAAISFNTQYE</sequence>
<dbReference type="eggNOG" id="ENOG5032VY3">
    <property type="taxonomic scope" value="Bacteria"/>
</dbReference>
<evidence type="ECO:0000313" key="2">
    <source>
        <dbReference type="Proteomes" id="UP000002045"/>
    </source>
</evidence>
<proteinExistence type="predicted"/>
<name>D3UX81_XENBS</name>
<dbReference type="PATRIC" id="fig|406818.4.peg.897"/>
<evidence type="ECO:0000313" key="1">
    <source>
        <dbReference type="EMBL" id="CBJ80126.1"/>
    </source>
</evidence>
<dbReference type="AlphaFoldDB" id="D3UX81"/>
<reference evidence="1" key="1">
    <citation type="journal article" date="2011" name="PLoS ONE">
        <title>The entomopathogenic bacterial endosymbionts xenorhabdus and photorhabdus: convergent lifestyles from divergent genomes.</title>
        <authorList>
            <person name="Chaston J.M."/>
            <person name="Suen G."/>
            <person name="Tucker S.L."/>
            <person name="Andersen A.W."/>
            <person name="Bhasin A."/>
            <person name="Bode E."/>
            <person name="Bode H.B."/>
            <person name="Brachmann A.O."/>
            <person name="Cowles C.E."/>
            <person name="Cowles K.N."/>
            <person name="Darby C."/>
            <person name="de Leon L."/>
            <person name="Drace K."/>
            <person name="Du Z."/>
            <person name="Givaudan A."/>
            <person name="Herbert Tran E.E."/>
            <person name="Jewell K.A."/>
            <person name="Knack J.J."/>
            <person name="Krasomil-Osterfeld K.C."/>
            <person name="Kukor R."/>
            <person name="Lanois A."/>
            <person name="Latreille P."/>
            <person name="Leimgruber N.K."/>
            <person name="Lipke C.M."/>
            <person name="Liu R."/>
            <person name="Lu X."/>
            <person name="Martens E.C."/>
            <person name="Marri P.R."/>
            <person name="Medigue C."/>
            <person name="Menard M.L."/>
            <person name="Miller N.M."/>
            <person name="Morales-Soto N."/>
            <person name="Norton S."/>
            <person name="Ogier J.C."/>
            <person name="Orchard S.S."/>
            <person name="Park D."/>
            <person name="Park Y."/>
            <person name="Qurollo B.A."/>
            <person name="Sugar D.R."/>
            <person name="Richards G.R."/>
            <person name="Rouy Z."/>
            <person name="Slominski B."/>
            <person name="Slominski K."/>
            <person name="Snyder H."/>
            <person name="Tjaden B.C."/>
            <person name="van der Hoeven R."/>
            <person name="Welch R.D."/>
            <person name="Wheeler C."/>
            <person name="Xiang B."/>
            <person name="Barbazuk B."/>
            <person name="Gaudriault S."/>
            <person name="Goodner B."/>
            <person name="Slater S.C."/>
            <person name="Forst S."/>
            <person name="Goldman B.S."/>
            <person name="Goodrich-Blair H."/>
        </authorList>
    </citation>
    <scope>NUCLEOTIDE SEQUENCE [LARGE SCALE GENOMIC DNA]</scope>
    <source>
        <strain evidence="1">SS-2004</strain>
    </source>
</reference>
<dbReference type="InterPro" id="IPR038147">
    <property type="entry name" value="Cox_sf"/>
</dbReference>
<gene>
    <name evidence="1" type="ordered locus">XBJ1_0985</name>
</gene>
<accession>D3UX81</accession>
<dbReference type="Proteomes" id="UP000002045">
    <property type="component" value="Chromosome"/>
</dbReference>
<dbReference type="HOGENOM" id="CLU_185257_2_1_6"/>
<dbReference type="EMBL" id="FN667741">
    <property type="protein sequence ID" value="CBJ80126.1"/>
    <property type="molecule type" value="Genomic_DNA"/>
</dbReference>
<protein>
    <submittedName>
        <fullName evidence="1">Uncharacterized protein</fullName>
    </submittedName>
</protein>
<dbReference type="KEGG" id="xbo:XBJ1_0985"/>
<dbReference type="Gene3D" id="6.10.200.10">
    <property type="entry name" value="Regulatory phage protein Cox"/>
    <property type="match status" value="1"/>
</dbReference>
<dbReference type="STRING" id="406818.XBJ1_0985"/>
<dbReference type="RefSeq" id="WP_012987546.1">
    <property type="nucleotide sequence ID" value="NC_013892.1"/>
</dbReference>
<organism evidence="1 2">
    <name type="scientific">Xenorhabdus bovienii (strain SS-2004)</name>
    <name type="common">Xenorhabdus nematophila subsp. bovienii</name>
    <dbReference type="NCBI Taxonomy" id="406818"/>
    <lineage>
        <taxon>Bacteria</taxon>
        <taxon>Pseudomonadati</taxon>
        <taxon>Pseudomonadota</taxon>
        <taxon>Gammaproteobacteria</taxon>
        <taxon>Enterobacterales</taxon>
        <taxon>Morganellaceae</taxon>
        <taxon>Xenorhabdus</taxon>
    </lineage>
</organism>